<protein>
    <submittedName>
        <fullName evidence="2">Membrane protein YgcG</fullName>
    </submittedName>
</protein>
<comment type="caution">
    <text evidence="2">The sequence shown here is derived from an EMBL/GenBank/DDBJ whole genome shotgun (WGS) entry which is preliminary data.</text>
</comment>
<feature type="region of interest" description="Disordered" evidence="1">
    <location>
        <begin position="207"/>
        <end position="238"/>
    </location>
</feature>
<name>A0ABU0U5T8_9SPHI</name>
<dbReference type="RefSeq" id="WP_307185978.1">
    <property type="nucleotide sequence ID" value="NZ_JAUTBA010000001.1"/>
</dbReference>
<feature type="compositionally biased region" description="Gly residues" evidence="1">
    <location>
        <begin position="207"/>
        <end position="223"/>
    </location>
</feature>
<dbReference type="Proteomes" id="UP001244640">
    <property type="component" value="Unassembled WGS sequence"/>
</dbReference>
<evidence type="ECO:0000313" key="3">
    <source>
        <dbReference type="Proteomes" id="UP001244640"/>
    </source>
</evidence>
<dbReference type="EMBL" id="JAUTBA010000001">
    <property type="protein sequence ID" value="MDQ1150303.1"/>
    <property type="molecule type" value="Genomic_DNA"/>
</dbReference>
<gene>
    <name evidence="2" type="ORF">QE382_002287</name>
</gene>
<evidence type="ECO:0000256" key="1">
    <source>
        <dbReference type="SAM" id="MobiDB-lite"/>
    </source>
</evidence>
<reference evidence="2 3" key="1">
    <citation type="submission" date="2023-07" db="EMBL/GenBank/DDBJ databases">
        <title>Functional and genomic diversity of the sorghum phyllosphere microbiome.</title>
        <authorList>
            <person name="Shade A."/>
        </authorList>
    </citation>
    <scope>NUCLEOTIDE SEQUENCE [LARGE SCALE GENOMIC DNA]</scope>
    <source>
        <strain evidence="2 3">SORGH_AS_0892</strain>
    </source>
</reference>
<sequence length="434" mass="48133">MYKFLKVFTLLILFFSCKHTETYEGTSDDEIIVAFDKARQSSIKRDINYLPRWQDRIEFEGSYYIPLNTDKRIYSFTPDSVKYSLVDKIWLKANKQGDVWSFTKLIVLPNDIQNSRGSGLFIYEDWQTGALSYEGYIEDKLFSPITYKVNLRMTAYGKKAMNNPNIPCQTVPFQVCAGIGGPYESCTTHYETIGNCNDGGGSTGHYGGGGNSGGGNHGGGGGSTPPIIPPDKDDDDADKEIIDSLQGYPCAQAILVKLPNLQNKISEWLGKTFANTDQFNITFSTSKTLSETVDGEHYASNESGSTQEIILNGNMLLNASQEYIAATMFHEALHAFLHNERFRLKENGTLEQFGILYPGIMPTEIGNQTRFVLEHSAYGTLLEDLKKAIKSFNPNISDYDAMALAKGGVIKDLNSVELSVNYAHKKGTSGTKCN</sequence>
<dbReference type="PROSITE" id="PS51257">
    <property type="entry name" value="PROKAR_LIPOPROTEIN"/>
    <property type="match status" value="1"/>
</dbReference>
<proteinExistence type="predicted"/>
<evidence type="ECO:0000313" key="2">
    <source>
        <dbReference type="EMBL" id="MDQ1150303.1"/>
    </source>
</evidence>
<accession>A0ABU0U5T8</accession>
<keyword evidence="3" id="KW-1185">Reference proteome</keyword>
<organism evidence="2 3">
    <name type="scientific">Sphingobacterium zeae</name>
    <dbReference type="NCBI Taxonomy" id="1776859"/>
    <lineage>
        <taxon>Bacteria</taxon>
        <taxon>Pseudomonadati</taxon>
        <taxon>Bacteroidota</taxon>
        <taxon>Sphingobacteriia</taxon>
        <taxon>Sphingobacteriales</taxon>
        <taxon>Sphingobacteriaceae</taxon>
        <taxon>Sphingobacterium</taxon>
    </lineage>
</organism>